<reference evidence="2 3" key="1">
    <citation type="journal article" date="2011" name="Science">
        <title>The ecoresponsive genome of Daphnia pulex.</title>
        <authorList>
            <person name="Colbourne J.K."/>
            <person name="Pfrender M.E."/>
            <person name="Gilbert D."/>
            <person name="Thomas W.K."/>
            <person name="Tucker A."/>
            <person name="Oakley T.H."/>
            <person name="Tokishita S."/>
            <person name="Aerts A."/>
            <person name="Arnold G.J."/>
            <person name="Basu M.K."/>
            <person name="Bauer D.J."/>
            <person name="Caceres C.E."/>
            <person name="Carmel L."/>
            <person name="Casola C."/>
            <person name="Choi J.H."/>
            <person name="Detter J.C."/>
            <person name="Dong Q."/>
            <person name="Dusheyko S."/>
            <person name="Eads B.D."/>
            <person name="Frohlich T."/>
            <person name="Geiler-Samerotte K.A."/>
            <person name="Gerlach D."/>
            <person name="Hatcher P."/>
            <person name="Jogdeo S."/>
            <person name="Krijgsveld J."/>
            <person name="Kriventseva E.V."/>
            <person name="Kultz D."/>
            <person name="Laforsch C."/>
            <person name="Lindquist E."/>
            <person name="Lopez J."/>
            <person name="Manak J.R."/>
            <person name="Muller J."/>
            <person name="Pangilinan J."/>
            <person name="Patwardhan R.P."/>
            <person name="Pitluck S."/>
            <person name="Pritham E.J."/>
            <person name="Rechtsteiner A."/>
            <person name="Rho M."/>
            <person name="Rogozin I.B."/>
            <person name="Sakarya O."/>
            <person name="Salamov A."/>
            <person name="Schaack S."/>
            <person name="Shapiro H."/>
            <person name="Shiga Y."/>
            <person name="Skalitzky C."/>
            <person name="Smith Z."/>
            <person name="Souvorov A."/>
            <person name="Sung W."/>
            <person name="Tang Z."/>
            <person name="Tsuchiya D."/>
            <person name="Tu H."/>
            <person name="Vos H."/>
            <person name="Wang M."/>
            <person name="Wolf Y.I."/>
            <person name="Yamagata H."/>
            <person name="Yamada T."/>
            <person name="Ye Y."/>
            <person name="Shaw J.R."/>
            <person name="Andrews J."/>
            <person name="Crease T.J."/>
            <person name="Tang H."/>
            <person name="Lucas S.M."/>
            <person name="Robertson H.M."/>
            <person name="Bork P."/>
            <person name="Koonin E.V."/>
            <person name="Zdobnov E.M."/>
            <person name="Grigoriev I.V."/>
            <person name="Lynch M."/>
            <person name="Boore J.L."/>
        </authorList>
    </citation>
    <scope>NUCLEOTIDE SEQUENCE [LARGE SCALE GENOMIC DNA]</scope>
</reference>
<proteinExistence type="predicted"/>
<dbReference type="HOGENOM" id="CLU_1205839_0_0_1"/>
<gene>
    <name evidence="2" type="ORF">DAPPUDRAFT_268157</name>
</gene>
<keyword evidence="3" id="KW-1185">Reference proteome</keyword>
<organism evidence="2 3">
    <name type="scientific">Daphnia pulex</name>
    <name type="common">Water flea</name>
    <dbReference type="NCBI Taxonomy" id="6669"/>
    <lineage>
        <taxon>Eukaryota</taxon>
        <taxon>Metazoa</taxon>
        <taxon>Ecdysozoa</taxon>
        <taxon>Arthropoda</taxon>
        <taxon>Crustacea</taxon>
        <taxon>Branchiopoda</taxon>
        <taxon>Diplostraca</taxon>
        <taxon>Cladocera</taxon>
        <taxon>Anomopoda</taxon>
        <taxon>Daphniidae</taxon>
        <taxon>Daphnia</taxon>
    </lineage>
</organism>
<feature type="compositionally biased region" description="Basic and acidic residues" evidence="1">
    <location>
        <begin position="18"/>
        <end position="35"/>
    </location>
</feature>
<dbReference type="InParanoid" id="E9HXC5"/>
<evidence type="ECO:0000313" key="2">
    <source>
        <dbReference type="EMBL" id="EFX63605.1"/>
    </source>
</evidence>
<evidence type="ECO:0000313" key="3">
    <source>
        <dbReference type="Proteomes" id="UP000000305"/>
    </source>
</evidence>
<feature type="region of interest" description="Disordered" evidence="1">
    <location>
        <begin position="1"/>
        <end position="57"/>
    </location>
</feature>
<protein>
    <submittedName>
        <fullName evidence="2">Uncharacterized protein</fullName>
    </submittedName>
</protein>
<dbReference type="KEGG" id="dpx:DAPPUDRAFT_268157"/>
<name>E9HXC5_DAPPU</name>
<dbReference type="AlphaFoldDB" id="E9HXC5"/>
<sequence length="230" mass="25943">MSKKRPWLPSSASALSKPGHDSKKKLPEPGQKAETEVEILEQGAAPSKKQRQSPKTCPSTNAIVIGGIEYQCLKFDNDNKVSCLYVQSVAGLQRLLVGITSDERKAKIYVIGGLFSYITRERRTDWRDIVASFVSTLKKFVAAVPDIPVVIQLPWLEERNSLFRTQLKEIRRKVAVAIENEVAADFKNMFIDGRFIGHHELLDKDGSRLNHNGRDMLKDNILCCIEEVTY</sequence>
<dbReference type="Proteomes" id="UP000000305">
    <property type="component" value="Unassembled WGS sequence"/>
</dbReference>
<dbReference type="EMBL" id="GL733027">
    <property type="protein sequence ID" value="EFX63605.1"/>
    <property type="molecule type" value="Genomic_DNA"/>
</dbReference>
<accession>E9HXC5</accession>
<evidence type="ECO:0000256" key="1">
    <source>
        <dbReference type="SAM" id="MobiDB-lite"/>
    </source>
</evidence>